<feature type="domain" description="Glycosyl-hydrolase 97 catalytic" evidence="6">
    <location>
        <begin position="296"/>
        <end position="434"/>
    </location>
</feature>
<feature type="domain" description="Glycosyl-hydrolase 97 C-terminal oligomerisation" evidence="8">
    <location>
        <begin position="524"/>
        <end position="618"/>
    </location>
</feature>
<dbReference type="InterPro" id="IPR029486">
    <property type="entry name" value="GH97_N"/>
</dbReference>
<dbReference type="PANTHER" id="PTHR35803">
    <property type="entry name" value="GLUCAN 1,4-ALPHA-GLUCOSIDASE SUSB-RELATED"/>
    <property type="match status" value="1"/>
</dbReference>
<dbReference type="InterPro" id="IPR013785">
    <property type="entry name" value="Aldolase_TIM"/>
</dbReference>
<dbReference type="RefSeq" id="WP_151875084.1">
    <property type="nucleotide sequence ID" value="NZ_WCTY01000003.1"/>
</dbReference>
<dbReference type="SUPFAM" id="SSF51445">
    <property type="entry name" value="(Trans)glycosidases"/>
    <property type="match status" value="1"/>
</dbReference>
<evidence type="ECO:0000313" key="10">
    <source>
        <dbReference type="Proteomes" id="UP000487221"/>
    </source>
</evidence>
<dbReference type="Pfam" id="PF14509">
    <property type="entry name" value="GH97_C"/>
    <property type="match status" value="1"/>
</dbReference>
<evidence type="ECO:0000256" key="3">
    <source>
        <dbReference type="ARBA" id="ARBA00022801"/>
    </source>
</evidence>
<comment type="caution">
    <text evidence="9">The sequence shown here is derived from an EMBL/GenBank/DDBJ whole genome shotgun (WGS) entry which is preliminary data.</text>
</comment>
<dbReference type="Pfam" id="PF14508">
    <property type="entry name" value="GH97_N"/>
    <property type="match status" value="1"/>
</dbReference>
<dbReference type="InterPro" id="IPR052720">
    <property type="entry name" value="Glycosyl_hydrolase_97"/>
</dbReference>
<feature type="domain" description="Glycosyl-hydrolase 97 N-terminal" evidence="7">
    <location>
        <begin position="24"/>
        <end position="265"/>
    </location>
</feature>
<organism evidence="9 10">
    <name type="scientific">Bacteroides uniformis</name>
    <dbReference type="NCBI Taxonomy" id="820"/>
    <lineage>
        <taxon>Bacteria</taxon>
        <taxon>Pseudomonadati</taxon>
        <taxon>Bacteroidota</taxon>
        <taxon>Bacteroidia</taxon>
        <taxon>Bacteroidales</taxon>
        <taxon>Bacteroidaceae</taxon>
        <taxon>Bacteroides</taxon>
    </lineage>
</organism>
<keyword evidence="4" id="KW-0106">Calcium</keyword>
<name>A0A7J5HCT7_BACUN</name>
<dbReference type="GO" id="GO:0016798">
    <property type="term" value="F:hydrolase activity, acting on glycosyl bonds"/>
    <property type="evidence" value="ECO:0007669"/>
    <property type="project" value="UniProtKB-KW"/>
</dbReference>
<evidence type="ECO:0000313" key="9">
    <source>
        <dbReference type="EMBL" id="KAB4187490.1"/>
    </source>
</evidence>
<proteinExistence type="predicted"/>
<evidence type="ECO:0000259" key="8">
    <source>
        <dbReference type="Pfam" id="PF14509"/>
    </source>
</evidence>
<evidence type="ECO:0000256" key="5">
    <source>
        <dbReference type="ARBA" id="ARBA00023295"/>
    </source>
</evidence>
<protein>
    <submittedName>
        <fullName evidence="9">Glycoside hydrolase family 97 protein</fullName>
    </submittedName>
</protein>
<dbReference type="GO" id="GO:0030246">
    <property type="term" value="F:carbohydrate binding"/>
    <property type="evidence" value="ECO:0007669"/>
    <property type="project" value="InterPro"/>
</dbReference>
<comment type="subunit">
    <text evidence="2">Monomer.</text>
</comment>
<evidence type="ECO:0000256" key="4">
    <source>
        <dbReference type="ARBA" id="ARBA00022837"/>
    </source>
</evidence>
<dbReference type="EMBL" id="WCTY01000003">
    <property type="protein sequence ID" value="KAB4187490.1"/>
    <property type="molecule type" value="Genomic_DNA"/>
</dbReference>
<dbReference type="Pfam" id="PF10566">
    <property type="entry name" value="Glyco_hydro_97"/>
    <property type="match status" value="1"/>
</dbReference>
<dbReference type="InterPro" id="IPR014718">
    <property type="entry name" value="GH-type_carb-bd"/>
</dbReference>
<accession>A0A7J5HCT7</accession>
<dbReference type="InterPro" id="IPR013780">
    <property type="entry name" value="Glyco_hydro_b"/>
</dbReference>
<keyword evidence="3 9" id="KW-0378">Hydrolase</keyword>
<dbReference type="InterPro" id="IPR017853">
    <property type="entry name" value="GH"/>
</dbReference>
<dbReference type="Gene3D" id="2.70.98.10">
    <property type="match status" value="1"/>
</dbReference>
<comment type="cofactor">
    <cofactor evidence="1">
        <name>Ca(2+)</name>
        <dbReference type="ChEBI" id="CHEBI:29108"/>
    </cofactor>
</comment>
<evidence type="ECO:0000256" key="2">
    <source>
        <dbReference type="ARBA" id="ARBA00011245"/>
    </source>
</evidence>
<dbReference type="AlphaFoldDB" id="A0A7J5HCT7"/>
<evidence type="ECO:0000256" key="1">
    <source>
        <dbReference type="ARBA" id="ARBA00001913"/>
    </source>
</evidence>
<gene>
    <name evidence="9" type="ORF">GAQ44_02495</name>
</gene>
<keyword evidence="5" id="KW-0326">Glycosidase</keyword>
<dbReference type="InterPro" id="IPR019563">
    <property type="entry name" value="GH97_catalytic"/>
</dbReference>
<evidence type="ECO:0000259" key="7">
    <source>
        <dbReference type="Pfam" id="PF14508"/>
    </source>
</evidence>
<evidence type="ECO:0000259" key="6">
    <source>
        <dbReference type="Pfam" id="PF10566"/>
    </source>
</evidence>
<dbReference type="InterPro" id="IPR029483">
    <property type="entry name" value="GH97_C"/>
</dbReference>
<dbReference type="Gene3D" id="2.60.40.1180">
    <property type="entry name" value="Golgi alpha-mannosidase II"/>
    <property type="match status" value="1"/>
</dbReference>
<sequence length="619" mass="71326">MKYTAIIYGLLLFLCSACGQKTEVTSPDGKNKLVLMLDESGSLYYQIFSGKNEVVHKSLMGIESENERYSFNRGLVYIDQVGRSINETYTLPVGKRSKYVNKANENTFVYRNADDRLLKVICRAYDDGVAFRYELDNQESLTIRHELTECNLSAGTHTWMMDWIKDYENFYPERVLDTITRPAEFLFPVLTLQDEQWMLMTEAEVYSMPAMHLSKEPESTVFRYEYAHEDSVFTVDAAFKTSWKTFIMGRNLGDVVESSLVENLNPSADFSDMDWIKPGVAAFPWWGNYLANSYIDTLKMYVDLAAEMKWEWLEFDVSLINTPFHSSKEWKDVTWIPELTAYAKEKNIRVYGWDEIKVLDNKAGRDFVFDRYKEMGLDGIKIDYIDSDSKYAMMFRDTACAEAAKRKMMVSFHGETLPRGHRRRYPNIMTNEGVRGAEYYTFKGARCPDSRHNCTLPFTRNVVGSMDYTPVTFTIRDENPRTTTYAHELALAFAFESGWVCMADRPAAYLNSPARPLLEKIEAAWDDIRFIDGYPGEYFCVARCKAGKWFVAGMNSEQGRKIKVPLSFLGAGEHTITLYADKEGNELHDVRIETFSEMSEKDTMEIDVLPHGGFVLDID</sequence>
<dbReference type="Proteomes" id="UP000487221">
    <property type="component" value="Unassembled WGS sequence"/>
</dbReference>
<dbReference type="Gene3D" id="3.20.20.70">
    <property type="entry name" value="Aldolase class I"/>
    <property type="match status" value="1"/>
</dbReference>
<reference evidence="9 10" key="1">
    <citation type="journal article" date="2019" name="Nat. Med.">
        <title>A library of human gut bacterial isolates paired with longitudinal multiomics data enables mechanistic microbiome research.</title>
        <authorList>
            <person name="Poyet M."/>
            <person name="Groussin M."/>
            <person name="Gibbons S.M."/>
            <person name="Avila-Pacheco J."/>
            <person name="Jiang X."/>
            <person name="Kearney S.M."/>
            <person name="Perrotta A.R."/>
            <person name="Berdy B."/>
            <person name="Zhao S."/>
            <person name="Lieberman T.D."/>
            <person name="Swanson P.K."/>
            <person name="Smith M."/>
            <person name="Roesemann S."/>
            <person name="Alexander J.E."/>
            <person name="Rich S.A."/>
            <person name="Livny J."/>
            <person name="Vlamakis H."/>
            <person name="Clish C."/>
            <person name="Bullock K."/>
            <person name="Deik A."/>
            <person name="Scott J."/>
            <person name="Pierce K.A."/>
            <person name="Xavier R.J."/>
            <person name="Alm E.J."/>
        </authorList>
    </citation>
    <scope>NUCLEOTIDE SEQUENCE [LARGE SCALE GENOMIC DNA]</scope>
    <source>
        <strain evidence="9 10">BIOML-A19</strain>
    </source>
</reference>
<dbReference type="PANTHER" id="PTHR35803:SF2">
    <property type="entry name" value="RETAINING ALPHA-GALACTOSIDASE"/>
    <property type="match status" value="1"/>
</dbReference>